<dbReference type="EMBL" id="JBEPFB010000001">
    <property type="protein sequence ID" value="MER7371227.1"/>
    <property type="molecule type" value="Genomic_DNA"/>
</dbReference>
<reference evidence="2 3" key="1">
    <citation type="submission" date="2024-06" db="EMBL/GenBank/DDBJ databases">
        <title>The Natural Products Discovery Center: Release of the First 8490 Sequenced Strains for Exploring Actinobacteria Biosynthetic Diversity.</title>
        <authorList>
            <person name="Kalkreuter E."/>
            <person name="Kautsar S.A."/>
            <person name="Yang D."/>
            <person name="Bader C.D."/>
            <person name="Teijaro C.N."/>
            <person name="Fluegel L."/>
            <person name="Davis C.M."/>
            <person name="Simpson J.R."/>
            <person name="Lauterbach L."/>
            <person name="Steele A.D."/>
            <person name="Gui C."/>
            <person name="Meng S."/>
            <person name="Li G."/>
            <person name="Viehrig K."/>
            <person name="Ye F."/>
            <person name="Su P."/>
            <person name="Kiefer A.F."/>
            <person name="Nichols A."/>
            <person name="Cepeda A.J."/>
            <person name="Yan W."/>
            <person name="Fan B."/>
            <person name="Jiang Y."/>
            <person name="Adhikari A."/>
            <person name="Zheng C.-J."/>
            <person name="Schuster L."/>
            <person name="Cowan T.M."/>
            <person name="Smanski M.J."/>
            <person name="Chevrette M.G."/>
            <person name="De Carvalho L.P.S."/>
            <person name="Shen B."/>
        </authorList>
    </citation>
    <scope>NUCLEOTIDE SEQUENCE [LARGE SCALE GENOMIC DNA]</scope>
    <source>
        <strain evidence="2 3">NPDC000155</strain>
    </source>
</reference>
<keyword evidence="1" id="KW-0472">Membrane</keyword>
<proteinExistence type="predicted"/>
<protein>
    <recommendedName>
        <fullName evidence="4">Integral membrane protein</fullName>
    </recommendedName>
</protein>
<name>A0ABV1XHZ6_9ACTN</name>
<keyword evidence="1" id="KW-1133">Transmembrane helix</keyword>
<comment type="caution">
    <text evidence="2">The sequence shown here is derived from an EMBL/GenBank/DDBJ whole genome shotgun (WGS) entry which is preliminary data.</text>
</comment>
<feature type="transmembrane region" description="Helical" evidence="1">
    <location>
        <begin position="47"/>
        <end position="67"/>
    </location>
</feature>
<dbReference type="Proteomes" id="UP001486207">
    <property type="component" value="Unassembled WGS sequence"/>
</dbReference>
<sequence>MAEQQQGQQQSDQAWGTRRRRAGIAAFLAGLVVTLGFFAFFPGLPHVIDWGAVLVSLAVGGLARWVCQSWMTKAAKKPDRV</sequence>
<evidence type="ECO:0000313" key="3">
    <source>
        <dbReference type="Proteomes" id="UP001486207"/>
    </source>
</evidence>
<keyword evidence="3" id="KW-1185">Reference proteome</keyword>
<evidence type="ECO:0000256" key="1">
    <source>
        <dbReference type="SAM" id="Phobius"/>
    </source>
</evidence>
<accession>A0ABV1XHZ6</accession>
<dbReference type="RefSeq" id="WP_190069016.1">
    <property type="nucleotide sequence ID" value="NZ_BNBM01000002.1"/>
</dbReference>
<keyword evidence="1" id="KW-0812">Transmembrane</keyword>
<feature type="transmembrane region" description="Helical" evidence="1">
    <location>
        <begin position="21"/>
        <end position="41"/>
    </location>
</feature>
<organism evidence="2 3">
    <name type="scientific">Streptomyces lanatus</name>
    <dbReference type="NCBI Taxonomy" id="66900"/>
    <lineage>
        <taxon>Bacteria</taxon>
        <taxon>Bacillati</taxon>
        <taxon>Actinomycetota</taxon>
        <taxon>Actinomycetes</taxon>
        <taxon>Kitasatosporales</taxon>
        <taxon>Streptomycetaceae</taxon>
        <taxon>Streptomyces</taxon>
    </lineage>
</organism>
<evidence type="ECO:0000313" key="2">
    <source>
        <dbReference type="EMBL" id="MER7371227.1"/>
    </source>
</evidence>
<gene>
    <name evidence="2" type="ORF">ABT384_00990</name>
</gene>
<evidence type="ECO:0008006" key="4">
    <source>
        <dbReference type="Google" id="ProtNLM"/>
    </source>
</evidence>